<dbReference type="OrthoDB" id="9182198at2"/>
<name>A0A845A6L0_9SPHN</name>
<evidence type="ECO:0000313" key="2">
    <source>
        <dbReference type="Proteomes" id="UP000460561"/>
    </source>
</evidence>
<proteinExistence type="predicted"/>
<accession>A0A845A6L0</accession>
<reference evidence="1 2" key="1">
    <citation type="submission" date="2019-12" db="EMBL/GenBank/DDBJ databases">
        <title>Genomic-based taxomic classification of the family Erythrobacteraceae.</title>
        <authorList>
            <person name="Xu L."/>
        </authorList>
    </citation>
    <scope>NUCLEOTIDE SEQUENCE [LARGE SCALE GENOMIC DNA]</scope>
    <source>
        <strain evidence="1 2">DSM 18604</strain>
    </source>
</reference>
<dbReference type="Proteomes" id="UP000460561">
    <property type="component" value="Unassembled WGS sequence"/>
</dbReference>
<organism evidence="1 2">
    <name type="scientific">Altericroceibacterium indicum</name>
    <dbReference type="NCBI Taxonomy" id="374177"/>
    <lineage>
        <taxon>Bacteria</taxon>
        <taxon>Pseudomonadati</taxon>
        <taxon>Pseudomonadota</taxon>
        <taxon>Alphaproteobacteria</taxon>
        <taxon>Sphingomonadales</taxon>
        <taxon>Erythrobacteraceae</taxon>
        <taxon>Altericroceibacterium</taxon>
    </lineage>
</organism>
<evidence type="ECO:0000313" key="1">
    <source>
        <dbReference type="EMBL" id="MXP25187.1"/>
    </source>
</evidence>
<keyword evidence="2" id="KW-1185">Reference proteome</keyword>
<dbReference type="AlphaFoldDB" id="A0A845A6L0"/>
<protein>
    <submittedName>
        <fullName evidence="1">Uncharacterized protein</fullName>
    </submittedName>
</protein>
<dbReference type="EMBL" id="WTYQ01000001">
    <property type="protein sequence ID" value="MXP25187.1"/>
    <property type="molecule type" value="Genomic_DNA"/>
</dbReference>
<dbReference type="RefSeq" id="WP_160738334.1">
    <property type="nucleotide sequence ID" value="NZ_WTYQ01000001.1"/>
</dbReference>
<comment type="caution">
    <text evidence="1">The sequence shown here is derived from an EMBL/GenBank/DDBJ whole genome shotgun (WGS) entry which is preliminary data.</text>
</comment>
<gene>
    <name evidence="1" type="ORF">GRI39_03905</name>
</gene>
<sequence length="186" mass="20681">MMDFHGPPATSPTLNEDPQLMFFDRNRGLADREFLSWDDHGNDPAISPLFQEAVGSAKEVWIVDGYLGETLDLADMLFKIVTLADVEQVRIITAAKQEAASLEELVTKWNSSARRSGHIEILTLPKRDSGFGALPHDRFALVDGILWHWGATVGGGFSGQNACSFGWSATRRGAVAWFEKMWEQSR</sequence>